<dbReference type="AlphaFoldDB" id="A0A7C8Z730"/>
<proteinExistence type="predicted"/>
<protein>
    <submittedName>
        <fullName evidence="2">Uncharacterized protein</fullName>
    </submittedName>
</protein>
<evidence type="ECO:0000256" key="1">
    <source>
        <dbReference type="SAM" id="SignalP"/>
    </source>
</evidence>
<feature type="chain" id="PRO_5027900944" evidence="1">
    <location>
        <begin position="26"/>
        <end position="191"/>
    </location>
</feature>
<reference evidence="2" key="1">
    <citation type="journal article" date="2013" name="J. Plant Res.">
        <title>Effect of fungi and light on seed germination of three Opuntia species from semiarid lands of central Mexico.</title>
        <authorList>
            <person name="Delgado-Sanchez P."/>
            <person name="Jimenez-Bremont J.F."/>
            <person name="Guerrero-Gonzalez Mde L."/>
            <person name="Flores J."/>
        </authorList>
    </citation>
    <scope>NUCLEOTIDE SEQUENCE</scope>
    <source>
        <tissue evidence="2">Cladode</tissue>
    </source>
</reference>
<dbReference type="PROSITE" id="PS51257">
    <property type="entry name" value="PROKAR_LIPOPROTEIN"/>
    <property type="match status" value="1"/>
</dbReference>
<dbReference type="EMBL" id="GISG01093058">
    <property type="protein sequence ID" value="MBA4634975.1"/>
    <property type="molecule type" value="Transcribed_RNA"/>
</dbReference>
<keyword evidence="1" id="KW-0732">Signal</keyword>
<accession>A0A7C8Z730</accession>
<sequence>MEKILTPSHGSLSLSLSLSLMISLACLPCRFYQQFPSPPLPSVTAAAHHCTAVPLSSTFFRRPHHRRLQQTPQAKPSQNLFPVLFAYPLLLLCSQLRHHQQRSPAILARNYGVAGRLRTTLTLTRLSLCFSRIPCFTLPCFPLSSILISRPSSDHHHTIRQPPQLSSSPVLPESSSLLIVEGVEFGECEKP</sequence>
<organism evidence="2">
    <name type="scientific">Opuntia streptacantha</name>
    <name type="common">Prickly pear cactus</name>
    <name type="synonym">Opuntia cardona</name>
    <dbReference type="NCBI Taxonomy" id="393608"/>
    <lineage>
        <taxon>Eukaryota</taxon>
        <taxon>Viridiplantae</taxon>
        <taxon>Streptophyta</taxon>
        <taxon>Embryophyta</taxon>
        <taxon>Tracheophyta</taxon>
        <taxon>Spermatophyta</taxon>
        <taxon>Magnoliopsida</taxon>
        <taxon>eudicotyledons</taxon>
        <taxon>Gunneridae</taxon>
        <taxon>Pentapetalae</taxon>
        <taxon>Caryophyllales</taxon>
        <taxon>Cactineae</taxon>
        <taxon>Cactaceae</taxon>
        <taxon>Opuntioideae</taxon>
        <taxon>Opuntia</taxon>
    </lineage>
</organism>
<evidence type="ECO:0000313" key="2">
    <source>
        <dbReference type="EMBL" id="MBA4634975.1"/>
    </source>
</evidence>
<name>A0A7C8Z730_OPUST</name>
<reference evidence="2" key="2">
    <citation type="submission" date="2020-07" db="EMBL/GenBank/DDBJ databases">
        <authorList>
            <person name="Vera ALvarez R."/>
            <person name="Arias-Moreno D.M."/>
            <person name="Jimenez-Jacinto V."/>
            <person name="Jimenez-Bremont J.F."/>
            <person name="Swaminathan K."/>
            <person name="Moose S.P."/>
            <person name="Guerrero-Gonzalez M.L."/>
            <person name="Marino-Ramirez L."/>
            <person name="Landsman D."/>
            <person name="Rodriguez-Kessler M."/>
            <person name="Delgado-Sanchez P."/>
        </authorList>
    </citation>
    <scope>NUCLEOTIDE SEQUENCE</scope>
    <source>
        <tissue evidence="2">Cladode</tissue>
    </source>
</reference>
<feature type="signal peptide" evidence="1">
    <location>
        <begin position="1"/>
        <end position="25"/>
    </location>
</feature>